<dbReference type="Pfam" id="PF02221">
    <property type="entry name" value="E1_DerP2_DerF2"/>
    <property type="match status" value="1"/>
</dbReference>
<dbReference type="Gene3D" id="2.60.40.770">
    <property type="match status" value="1"/>
</dbReference>
<reference evidence="6" key="1">
    <citation type="submission" date="2020-08" db="EMBL/GenBank/DDBJ databases">
        <title>Genome sequencing and assembly of the red palm weevil Rhynchophorus ferrugineus.</title>
        <authorList>
            <person name="Dias G.B."/>
            <person name="Bergman C.M."/>
            <person name="Manee M."/>
        </authorList>
    </citation>
    <scope>NUCLEOTIDE SEQUENCE</scope>
    <source>
        <strain evidence="6">AA-2017</strain>
        <tissue evidence="6">Whole larva</tissue>
    </source>
</reference>
<keyword evidence="4" id="KW-0732">Signal</keyword>
<keyword evidence="7" id="KW-1185">Reference proteome</keyword>
<feature type="signal peptide" evidence="4">
    <location>
        <begin position="1"/>
        <end position="27"/>
    </location>
</feature>
<feature type="domain" description="MD-2-related lipid-recognition" evidence="5">
    <location>
        <begin position="30"/>
        <end position="157"/>
    </location>
</feature>
<evidence type="ECO:0000313" key="6">
    <source>
        <dbReference type="EMBL" id="KAF7276287.1"/>
    </source>
</evidence>
<comment type="subcellular location">
    <subcellularLocation>
        <location evidence="1">Secreted</location>
    </subcellularLocation>
</comment>
<protein>
    <recommendedName>
        <fullName evidence="5">MD-2-related lipid-recognition domain-containing protein</fullName>
    </recommendedName>
</protein>
<evidence type="ECO:0000313" key="7">
    <source>
        <dbReference type="Proteomes" id="UP000625711"/>
    </source>
</evidence>
<evidence type="ECO:0000256" key="4">
    <source>
        <dbReference type="SAM" id="SignalP"/>
    </source>
</evidence>
<evidence type="ECO:0000259" key="5">
    <source>
        <dbReference type="SMART" id="SM00737"/>
    </source>
</evidence>
<name>A0A834I861_RHYFE</name>
<dbReference type="OrthoDB" id="6489092at2759"/>
<evidence type="ECO:0000256" key="1">
    <source>
        <dbReference type="ARBA" id="ARBA00004613"/>
    </source>
</evidence>
<dbReference type="SUPFAM" id="SSF81296">
    <property type="entry name" value="E set domains"/>
    <property type="match status" value="1"/>
</dbReference>
<dbReference type="InterPro" id="IPR003172">
    <property type="entry name" value="ML_dom"/>
</dbReference>
<dbReference type="InterPro" id="IPR014756">
    <property type="entry name" value="Ig_E-set"/>
</dbReference>
<evidence type="ECO:0000256" key="3">
    <source>
        <dbReference type="ARBA" id="ARBA00022525"/>
    </source>
</evidence>
<dbReference type="Proteomes" id="UP000625711">
    <property type="component" value="Unassembled WGS sequence"/>
</dbReference>
<dbReference type="AlphaFoldDB" id="A0A834I861"/>
<keyword evidence="3" id="KW-0964">Secreted</keyword>
<accession>A0A834I861</accession>
<comment type="caution">
    <text evidence="6">The sequence shown here is derived from an EMBL/GenBank/DDBJ whole genome shotgun (WGS) entry which is preliminary data.</text>
</comment>
<dbReference type="SMART" id="SM00737">
    <property type="entry name" value="ML"/>
    <property type="match status" value="1"/>
</dbReference>
<evidence type="ECO:0000256" key="2">
    <source>
        <dbReference type="ARBA" id="ARBA00006370"/>
    </source>
</evidence>
<sequence length="166" mass="18493">MVLYTRMSKIILFAIVLQLIALNSVQTTVVNSCNKNLLLPNTTISINSLVCSETPCTCIPGCPFKLHLEFDSPRYLEHFKPDIIATYAGIKLDYPLGQDDGCDGLLNTQCPIVENEPIKYEVTMNVLSFFPEVTVSLNFTLQDLDADEPVVCILFDINVKKMNCPA</sequence>
<proteinExistence type="inferred from homology"/>
<gene>
    <name evidence="6" type="ORF">GWI33_010702</name>
</gene>
<feature type="chain" id="PRO_5032327756" description="MD-2-related lipid-recognition domain-containing protein" evidence="4">
    <location>
        <begin position="28"/>
        <end position="166"/>
    </location>
</feature>
<organism evidence="6 7">
    <name type="scientific">Rhynchophorus ferrugineus</name>
    <name type="common">Red palm weevil</name>
    <name type="synonym">Curculio ferrugineus</name>
    <dbReference type="NCBI Taxonomy" id="354439"/>
    <lineage>
        <taxon>Eukaryota</taxon>
        <taxon>Metazoa</taxon>
        <taxon>Ecdysozoa</taxon>
        <taxon>Arthropoda</taxon>
        <taxon>Hexapoda</taxon>
        <taxon>Insecta</taxon>
        <taxon>Pterygota</taxon>
        <taxon>Neoptera</taxon>
        <taxon>Endopterygota</taxon>
        <taxon>Coleoptera</taxon>
        <taxon>Polyphaga</taxon>
        <taxon>Cucujiformia</taxon>
        <taxon>Curculionidae</taxon>
        <taxon>Dryophthorinae</taxon>
        <taxon>Rhynchophorus</taxon>
    </lineage>
</organism>
<dbReference type="EMBL" id="JAACXV010007707">
    <property type="protein sequence ID" value="KAF7276287.1"/>
    <property type="molecule type" value="Genomic_DNA"/>
</dbReference>
<dbReference type="GO" id="GO:0005576">
    <property type="term" value="C:extracellular region"/>
    <property type="evidence" value="ECO:0007669"/>
    <property type="project" value="UniProtKB-SubCell"/>
</dbReference>
<dbReference type="FunFam" id="2.60.40.770:FF:000001">
    <property type="entry name" value="NPC intracellular cholesterol transporter 2"/>
    <property type="match status" value="1"/>
</dbReference>
<comment type="similarity">
    <text evidence="2">Belongs to the NPC2 family.</text>
</comment>